<dbReference type="EMBL" id="MORL01000004">
    <property type="protein sequence ID" value="OIN59403.1"/>
    <property type="molecule type" value="Genomic_DNA"/>
</dbReference>
<keyword evidence="3 5" id="KW-0067">ATP-binding</keyword>
<organism evidence="5 6">
    <name type="scientific">Arsenicibacter rosenii</name>
    <dbReference type="NCBI Taxonomy" id="1750698"/>
    <lineage>
        <taxon>Bacteria</taxon>
        <taxon>Pseudomonadati</taxon>
        <taxon>Bacteroidota</taxon>
        <taxon>Cytophagia</taxon>
        <taxon>Cytophagales</taxon>
        <taxon>Spirosomataceae</taxon>
        <taxon>Arsenicibacter</taxon>
    </lineage>
</organism>
<dbReference type="PROSITE" id="PS50893">
    <property type="entry name" value="ABC_TRANSPORTER_2"/>
    <property type="match status" value="1"/>
</dbReference>
<dbReference type="Gene3D" id="3.40.50.300">
    <property type="entry name" value="P-loop containing nucleotide triphosphate hydrolases"/>
    <property type="match status" value="1"/>
</dbReference>
<dbReference type="InterPro" id="IPR050093">
    <property type="entry name" value="ABC_SmlMolc_Importer"/>
</dbReference>
<dbReference type="RefSeq" id="WP_071503085.1">
    <property type="nucleotide sequence ID" value="NZ_MORL01000004.1"/>
</dbReference>
<accession>A0A1S2VKX0</accession>
<evidence type="ECO:0000313" key="5">
    <source>
        <dbReference type="EMBL" id="OIN59403.1"/>
    </source>
</evidence>
<dbReference type="GO" id="GO:0005524">
    <property type="term" value="F:ATP binding"/>
    <property type="evidence" value="ECO:0007669"/>
    <property type="project" value="UniProtKB-KW"/>
</dbReference>
<dbReference type="GO" id="GO:0043190">
    <property type="term" value="C:ATP-binding cassette (ABC) transporter complex"/>
    <property type="evidence" value="ECO:0007669"/>
    <property type="project" value="InterPro"/>
</dbReference>
<dbReference type="Pfam" id="PF08402">
    <property type="entry name" value="TOBE_2"/>
    <property type="match status" value="1"/>
</dbReference>
<dbReference type="SMART" id="SM00382">
    <property type="entry name" value="AAA"/>
    <property type="match status" value="1"/>
</dbReference>
<dbReference type="GO" id="GO:0022857">
    <property type="term" value="F:transmembrane transporter activity"/>
    <property type="evidence" value="ECO:0007669"/>
    <property type="project" value="InterPro"/>
</dbReference>
<dbReference type="PANTHER" id="PTHR42781:SF4">
    <property type="entry name" value="SPERMIDINE_PUTRESCINE IMPORT ATP-BINDING PROTEIN POTA"/>
    <property type="match status" value="1"/>
</dbReference>
<reference evidence="5 6" key="1">
    <citation type="submission" date="2016-10" db="EMBL/GenBank/DDBJ databases">
        <title>Arsenicibacter rosenii gen. nov., sp. nov., an efficient arsenic-methylating bacterium isolated from an arsenic-contaminated paddy soil.</title>
        <authorList>
            <person name="Huang K."/>
        </authorList>
    </citation>
    <scope>NUCLEOTIDE SEQUENCE [LARGE SCALE GENOMIC DNA]</scope>
    <source>
        <strain evidence="5 6">SM-1</strain>
    </source>
</reference>
<dbReference type="Pfam" id="PF00005">
    <property type="entry name" value="ABC_tran"/>
    <property type="match status" value="1"/>
</dbReference>
<evidence type="ECO:0000259" key="4">
    <source>
        <dbReference type="PROSITE" id="PS50893"/>
    </source>
</evidence>
<sequence length="344" mass="37713">MLTAHHLYKSFNDTFAVRNVSLALESGQIMALVGASGSGKSTLLNLLAGLMDPDEGEVRLNDVHVATPNEKLVPGHPDIRLVHQEYQLMPNITVRENIAYAVRYYQKAYQTYRVNELLRLCRLEAVADRIPRRISGGEKQRTAIARAIAEPSADGRTVVLLLDEPFSHLDLPNRTHIRDLLLDLVRETEPDEPASFACLFVTHDATDALALSDTVGVMENGEIIQLGSPQVVYGQPRTAYVARMTGPANIIPGKWLPTLRLPATTDPEQLVCIRPEAIEVSAAGVPVTVRAVLFRGGYTELLADAGEGLPLQLFTTDPAVSVGQQLFIAVKPEQVRELPVYLQA</sequence>
<evidence type="ECO:0000256" key="3">
    <source>
        <dbReference type="ARBA" id="ARBA00022840"/>
    </source>
</evidence>
<dbReference type="InterPro" id="IPR008995">
    <property type="entry name" value="Mo/tungstate-bd_C_term_dom"/>
</dbReference>
<name>A0A1S2VKX0_9BACT</name>
<dbReference type="InterPro" id="IPR013611">
    <property type="entry name" value="Transp-assoc_OB_typ2"/>
</dbReference>
<keyword evidence="2" id="KW-0547">Nucleotide-binding</keyword>
<dbReference type="PANTHER" id="PTHR42781">
    <property type="entry name" value="SPERMIDINE/PUTRESCINE IMPORT ATP-BINDING PROTEIN POTA"/>
    <property type="match status" value="1"/>
</dbReference>
<dbReference type="InterPro" id="IPR003593">
    <property type="entry name" value="AAA+_ATPase"/>
</dbReference>
<gene>
    <name evidence="5" type="ORF">BLX24_10540</name>
</gene>
<keyword evidence="6" id="KW-1185">Reference proteome</keyword>
<dbReference type="InterPro" id="IPR003439">
    <property type="entry name" value="ABC_transporter-like_ATP-bd"/>
</dbReference>
<dbReference type="SUPFAM" id="SSF50331">
    <property type="entry name" value="MOP-like"/>
    <property type="match status" value="1"/>
</dbReference>
<comment type="caution">
    <text evidence="5">The sequence shown here is derived from an EMBL/GenBank/DDBJ whole genome shotgun (WGS) entry which is preliminary data.</text>
</comment>
<evidence type="ECO:0000256" key="2">
    <source>
        <dbReference type="ARBA" id="ARBA00022741"/>
    </source>
</evidence>
<dbReference type="GO" id="GO:0016887">
    <property type="term" value="F:ATP hydrolysis activity"/>
    <property type="evidence" value="ECO:0007669"/>
    <property type="project" value="InterPro"/>
</dbReference>
<dbReference type="OrthoDB" id="9802264at2"/>
<dbReference type="SUPFAM" id="SSF52540">
    <property type="entry name" value="P-loop containing nucleoside triphosphate hydrolases"/>
    <property type="match status" value="1"/>
</dbReference>
<protein>
    <submittedName>
        <fullName evidence="5">Fe3+/spermidine/putrescine ABC transporter ATP-binding protein</fullName>
    </submittedName>
</protein>
<evidence type="ECO:0000256" key="1">
    <source>
        <dbReference type="ARBA" id="ARBA00022448"/>
    </source>
</evidence>
<dbReference type="AlphaFoldDB" id="A0A1S2VKX0"/>
<dbReference type="Proteomes" id="UP000181790">
    <property type="component" value="Unassembled WGS sequence"/>
</dbReference>
<feature type="domain" description="ABC transporter" evidence="4">
    <location>
        <begin position="2"/>
        <end position="245"/>
    </location>
</feature>
<evidence type="ECO:0000313" key="6">
    <source>
        <dbReference type="Proteomes" id="UP000181790"/>
    </source>
</evidence>
<proteinExistence type="predicted"/>
<dbReference type="InterPro" id="IPR027417">
    <property type="entry name" value="P-loop_NTPase"/>
</dbReference>
<keyword evidence="1" id="KW-0813">Transport</keyword>